<feature type="non-terminal residue" evidence="2">
    <location>
        <position position="84"/>
    </location>
</feature>
<evidence type="ECO:0000313" key="2">
    <source>
        <dbReference type="EMBL" id="CAK0829773.1"/>
    </source>
</evidence>
<reference evidence="2" key="1">
    <citation type="submission" date="2023-10" db="EMBL/GenBank/DDBJ databases">
        <authorList>
            <person name="Chen Y."/>
            <person name="Shah S."/>
            <person name="Dougan E. K."/>
            <person name="Thang M."/>
            <person name="Chan C."/>
        </authorList>
    </citation>
    <scope>NUCLEOTIDE SEQUENCE [LARGE SCALE GENOMIC DNA]</scope>
</reference>
<feature type="non-terminal residue" evidence="2">
    <location>
        <position position="1"/>
    </location>
</feature>
<gene>
    <name evidence="2" type="ORF">PCOR1329_LOCUS28605</name>
</gene>
<dbReference type="Proteomes" id="UP001189429">
    <property type="component" value="Unassembled WGS sequence"/>
</dbReference>
<name>A0ABN9SD49_9DINO</name>
<evidence type="ECO:0008006" key="4">
    <source>
        <dbReference type="Google" id="ProtNLM"/>
    </source>
</evidence>
<feature type="compositionally biased region" description="Basic and acidic residues" evidence="1">
    <location>
        <begin position="31"/>
        <end position="47"/>
    </location>
</feature>
<organism evidence="2 3">
    <name type="scientific">Prorocentrum cordatum</name>
    <dbReference type="NCBI Taxonomy" id="2364126"/>
    <lineage>
        <taxon>Eukaryota</taxon>
        <taxon>Sar</taxon>
        <taxon>Alveolata</taxon>
        <taxon>Dinophyceae</taxon>
        <taxon>Prorocentrales</taxon>
        <taxon>Prorocentraceae</taxon>
        <taxon>Prorocentrum</taxon>
    </lineage>
</organism>
<feature type="region of interest" description="Disordered" evidence="1">
    <location>
        <begin position="31"/>
        <end position="84"/>
    </location>
</feature>
<feature type="compositionally biased region" description="Low complexity" evidence="1">
    <location>
        <begin position="51"/>
        <end position="68"/>
    </location>
</feature>
<protein>
    <recommendedName>
        <fullName evidence="4">30S ribosomal protein S16</fullName>
    </recommendedName>
</protein>
<keyword evidence="3" id="KW-1185">Reference proteome</keyword>
<dbReference type="EMBL" id="CAUYUJ010010591">
    <property type="protein sequence ID" value="CAK0829773.1"/>
    <property type="molecule type" value="Genomic_DNA"/>
</dbReference>
<feature type="compositionally biased region" description="Basic and acidic residues" evidence="1">
    <location>
        <begin position="74"/>
        <end position="84"/>
    </location>
</feature>
<proteinExistence type="predicted"/>
<sequence>EINKRKRDFAPAAKQAAKQAFAAAAEQLKARQQERELMERRASKVYDGEQAAPPGADAAAGSPTAGELSAEETEEKRELAEAAE</sequence>
<evidence type="ECO:0000313" key="3">
    <source>
        <dbReference type="Proteomes" id="UP001189429"/>
    </source>
</evidence>
<accession>A0ABN9SD49</accession>
<comment type="caution">
    <text evidence="2">The sequence shown here is derived from an EMBL/GenBank/DDBJ whole genome shotgun (WGS) entry which is preliminary data.</text>
</comment>
<evidence type="ECO:0000256" key="1">
    <source>
        <dbReference type="SAM" id="MobiDB-lite"/>
    </source>
</evidence>